<accession>A0AAN7VZ05</accession>
<protein>
    <submittedName>
        <fullName evidence="2">Uncharacterized protein</fullName>
    </submittedName>
</protein>
<proteinExistence type="predicted"/>
<keyword evidence="3" id="KW-1185">Reference proteome</keyword>
<feature type="chain" id="PRO_5042894767" evidence="1">
    <location>
        <begin position="25"/>
        <end position="603"/>
    </location>
</feature>
<name>A0AAN7VZ05_9SACH</name>
<dbReference type="AlphaFoldDB" id="A0AAN7VZ05"/>
<dbReference type="EMBL" id="JAWIZZ010000059">
    <property type="protein sequence ID" value="KAK5773929.1"/>
    <property type="molecule type" value="Genomic_DNA"/>
</dbReference>
<evidence type="ECO:0000313" key="2">
    <source>
        <dbReference type="EMBL" id="KAK5773929.1"/>
    </source>
</evidence>
<gene>
    <name evidence="2" type="ORF">RI543_004683</name>
</gene>
<organism evidence="2 3">
    <name type="scientific">Arxiozyma heterogenica</name>
    <dbReference type="NCBI Taxonomy" id="278026"/>
    <lineage>
        <taxon>Eukaryota</taxon>
        <taxon>Fungi</taxon>
        <taxon>Dikarya</taxon>
        <taxon>Ascomycota</taxon>
        <taxon>Saccharomycotina</taxon>
        <taxon>Saccharomycetes</taxon>
        <taxon>Saccharomycetales</taxon>
        <taxon>Saccharomycetaceae</taxon>
        <taxon>Arxiozyma</taxon>
    </lineage>
</organism>
<evidence type="ECO:0000313" key="3">
    <source>
        <dbReference type="Proteomes" id="UP001306508"/>
    </source>
</evidence>
<evidence type="ECO:0000256" key="1">
    <source>
        <dbReference type="SAM" id="SignalP"/>
    </source>
</evidence>
<keyword evidence="1" id="KW-0732">Signal</keyword>
<sequence>MITLWTILLLIVLTLFWFKDPILDSQRDLSRVALSQQANVTVVRKSNETALYRNFMIPLQFALNTGLALSIGYKIRNGNFGDIWNAIMDITKSKKSFISFNNKQYSLPDINGMCFQFIKHLDLICNNININTNNDKSIKQENNAEEKPQKSTIVVGITVPATSLPGFIISVSCMIKSILCKKDDVMIIPQLVTMVPRSKQFNNIDILVINSEKDLQMLNDSKDWYSKIIVCDDTIVLNKDAINDSNVALWKDMIRNYSPVEAFEYTPPLDNSDELKPFINISSKYSNGITCFNQLNLVSSLSTFIKSFPLNHELNSDDVLTIINNPNDLEFQLQMWTKVFAVLIHGGSIIMENLDSSLSSSSSSSSSSSFTMNSIDQRSTLLFIDANKFKEMYEKDVFFSKRLDWLQSIKFTLAKLLLKSGILPNMFKSNIKSLRCVYLHYSMKKQDQISKFDFNAIPQKYKSGQFDDPLTIEDINKCRILLGSRISVELYCDTLVMGPISQTNFYDYRSLPKSTERQVTCFGAISLSLEGKFIETESNPQFDITKRQGMLCVRGFTIGKPLEMERIESATKLSENMAHGEGWMPLIGVYGLWGHDGCLYLFK</sequence>
<comment type="caution">
    <text evidence="2">The sequence shown here is derived from an EMBL/GenBank/DDBJ whole genome shotgun (WGS) entry which is preliminary data.</text>
</comment>
<dbReference type="Proteomes" id="UP001306508">
    <property type="component" value="Unassembled WGS sequence"/>
</dbReference>
<feature type="signal peptide" evidence="1">
    <location>
        <begin position="1"/>
        <end position="24"/>
    </location>
</feature>
<reference evidence="3" key="1">
    <citation type="submission" date="2023-07" db="EMBL/GenBank/DDBJ databases">
        <title>A draft genome of Kazachstania heterogenica Y-27499.</title>
        <authorList>
            <person name="Donic C."/>
            <person name="Kralova J.S."/>
            <person name="Fidel L."/>
            <person name="Ben-Dor S."/>
            <person name="Jung S."/>
        </authorList>
    </citation>
    <scope>NUCLEOTIDE SEQUENCE [LARGE SCALE GENOMIC DNA]</scope>
    <source>
        <strain evidence="3">Y27499</strain>
    </source>
</reference>